<reference evidence="3" key="1">
    <citation type="journal article" date="2019" name="Int. J. Syst. Evol. Microbiol.">
        <title>The Global Catalogue of Microorganisms (GCM) 10K type strain sequencing project: providing services to taxonomists for standard genome sequencing and annotation.</title>
        <authorList>
            <consortium name="The Broad Institute Genomics Platform"/>
            <consortium name="The Broad Institute Genome Sequencing Center for Infectious Disease"/>
            <person name="Wu L."/>
            <person name="Ma J."/>
        </authorList>
    </citation>
    <scope>NUCLEOTIDE SEQUENCE [LARGE SCALE GENOMIC DNA]</scope>
    <source>
        <strain evidence="3">JCM 17441</strain>
    </source>
</reference>
<dbReference type="Pfam" id="PF14020">
    <property type="entry name" value="DUF4236"/>
    <property type="match status" value="1"/>
</dbReference>
<evidence type="ECO:0000313" key="2">
    <source>
        <dbReference type="EMBL" id="GAA4263202.1"/>
    </source>
</evidence>
<organism evidence="2 3">
    <name type="scientific">Dactylosporangium darangshiense</name>
    <dbReference type="NCBI Taxonomy" id="579108"/>
    <lineage>
        <taxon>Bacteria</taxon>
        <taxon>Bacillati</taxon>
        <taxon>Actinomycetota</taxon>
        <taxon>Actinomycetes</taxon>
        <taxon>Micromonosporales</taxon>
        <taxon>Micromonosporaceae</taxon>
        <taxon>Dactylosporangium</taxon>
    </lineage>
</organism>
<sequence>MAAMGHPGWRTTTPEEDSLPILFRKAFRIGPLVLNFTPKGFSSWGLKLGRWSWNSRTRAHRYDLPGPFSWRSKGKRSQD</sequence>
<dbReference type="EMBL" id="BAABAT010000063">
    <property type="protein sequence ID" value="GAA4263202.1"/>
    <property type="molecule type" value="Genomic_DNA"/>
</dbReference>
<dbReference type="InterPro" id="IPR025330">
    <property type="entry name" value="DUF4236"/>
</dbReference>
<evidence type="ECO:0000313" key="3">
    <source>
        <dbReference type="Proteomes" id="UP001500620"/>
    </source>
</evidence>
<accession>A0ABP8DTN2</accession>
<protein>
    <recommendedName>
        <fullName evidence="1">DUF4236 domain-containing protein</fullName>
    </recommendedName>
</protein>
<feature type="domain" description="DUF4236" evidence="1">
    <location>
        <begin position="23"/>
        <end position="71"/>
    </location>
</feature>
<name>A0ABP8DTN2_9ACTN</name>
<comment type="caution">
    <text evidence="2">The sequence shown here is derived from an EMBL/GenBank/DDBJ whole genome shotgun (WGS) entry which is preliminary data.</text>
</comment>
<dbReference type="Proteomes" id="UP001500620">
    <property type="component" value="Unassembled WGS sequence"/>
</dbReference>
<keyword evidence="3" id="KW-1185">Reference proteome</keyword>
<proteinExistence type="predicted"/>
<evidence type="ECO:0000259" key="1">
    <source>
        <dbReference type="Pfam" id="PF14020"/>
    </source>
</evidence>
<gene>
    <name evidence="2" type="ORF">GCM10022255_105620</name>
</gene>